<dbReference type="RefSeq" id="WP_012256121.1">
    <property type="nucleotide sequence ID" value="NC_010175.1"/>
</dbReference>
<gene>
    <name evidence="1" type="ordered locus">Caur_0212</name>
</gene>
<dbReference type="AlphaFoldDB" id="A9WC72"/>
<proteinExistence type="predicted"/>
<organism evidence="1 2">
    <name type="scientific">Chloroflexus aurantiacus (strain ATCC 29366 / DSM 635 / J-10-fl)</name>
    <dbReference type="NCBI Taxonomy" id="324602"/>
    <lineage>
        <taxon>Bacteria</taxon>
        <taxon>Bacillati</taxon>
        <taxon>Chloroflexota</taxon>
        <taxon>Chloroflexia</taxon>
        <taxon>Chloroflexales</taxon>
        <taxon>Chloroflexineae</taxon>
        <taxon>Chloroflexaceae</taxon>
        <taxon>Chloroflexus</taxon>
    </lineage>
</organism>
<dbReference type="SUPFAM" id="SSF52218">
    <property type="entry name" value="Flavoproteins"/>
    <property type="match status" value="1"/>
</dbReference>
<sequence>MHDGYLFTLGICGSAEEDDPGPVMLNSLLAALPPVKRAAFLGTIPSDQPDQLIAEIITDMRDAELIVIVTPATTPQLPNRLNNLLRAAYAAGVGGRFATLIAVGPYAAAVLPALQAAAATCGLRIASTCAANTDDEPPLADVQAAYATARAALAPHALPH</sequence>
<dbReference type="InterPro" id="IPR029039">
    <property type="entry name" value="Flavoprotein-like_sf"/>
</dbReference>
<dbReference type="STRING" id="324602.Caur_0212"/>
<evidence type="ECO:0008006" key="3">
    <source>
        <dbReference type="Google" id="ProtNLM"/>
    </source>
</evidence>
<evidence type="ECO:0000313" key="2">
    <source>
        <dbReference type="Proteomes" id="UP000002008"/>
    </source>
</evidence>
<evidence type="ECO:0000313" key="1">
    <source>
        <dbReference type="EMBL" id="ABY33465.1"/>
    </source>
</evidence>
<dbReference type="HOGENOM" id="CLU_1649101_0_0_0"/>
<accession>A9WC72</accession>
<protein>
    <recommendedName>
        <fullName evidence="3">NADPH-dependent FMN reductase-like domain-containing protein</fullName>
    </recommendedName>
</protein>
<dbReference type="PATRIC" id="fig|324602.8.peg.247"/>
<dbReference type="KEGG" id="cau:Caur_0212"/>
<reference evidence="2" key="1">
    <citation type="journal article" date="2011" name="BMC Genomics">
        <title>Complete genome sequence of the filamentous anoxygenic phototrophic bacterium Chloroflexus aurantiacus.</title>
        <authorList>
            <person name="Tang K.H."/>
            <person name="Barry K."/>
            <person name="Chertkov O."/>
            <person name="Dalin E."/>
            <person name="Han C.S."/>
            <person name="Hauser L.J."/>
            <person name="Honchak B.M."/>
            <person name="Karbach L.E."/>
            <person name="Land M.L."/>
            <person name="Lapidus A."/>
            <person name="Larimer F.W."/>
            <person name="Mikhailova N."/>
            <person name="Pitluck S."/>
            <person name="Pierson B.K."/>
            <person name="Blankenship R.E."/>
        </authorList>
    </citation>
    <scope>NUCLEOTIDE SEQUENCE [LARGE SCALE GENOMIC DNA]</scope>
    <source>
        <strain evidence="2">ATCC 29366 / DSM 635 / J-10-fl</strain>
    </source>
</reference>
<dbReference type="Proteomes" id="UP000002008">
    <property type="component" value="Chromosome"/>
</dbReference>
<dbReference type="EMBL" id="CP000909">
    <property type="protein sequence ID" value="ABY33465.1"/>
    <property type="molecule type" value="Genomic_DNA"/>
</dbReference>
<dbReference type="EnsemblBacteria" id="ABY33465">
    <property type="protein sequence ID" value="ABY33465"/>
    <property type="gene ID" value="Caur_0212"/>
</dbReference>
<name>A9WC72_CHLAA</name>
<dbReference type="InParanoid" id="A9WC72"/>
<keyword evidence="2" id="KW-1185">Reference proteome</keyword>